<dbReference type="OrthoDB" id="535891at2"/>
<keyword evidence="4" id="KW-0134">Cell wall</keyword>
<evidence type="ECO:0000256" key="5">
    <source>
        <dbReference type="ARBA" id="ARBA00022801"/>
    </source>
</evidence>
<dbReference type="Pfam" id="PF00754">
    <property type="entry name" value="F5_F8_type_C"/>
    <property type="match status" value="1"/>
</dbReference>
<evidence type="ECO:0000256" key="2">
    <source>
        <dbReference type="ARBA" id="ARBA00009717"/>
    </source>
</evidence>
<dbReference type="InterPro" id="IPR006311">
    <property type="entry name" value="TAT_signal"/>
</dbReference>
<dbReference type="InterPro" id="IPR008475">
    <property type="entry name" value="PLipase_C_C"/>
</dbReference>
<dbReference type="EC" id="3.1.4.3" evidence="3"/>
<dbReference type="InterPro" id="IPR017850">
    <property type="entry name" value="Alkaline_phosphatase_core_sf"/>
</dbReference>
<dbReference type="NCBIfam" id="TIGR03396">
    <property type="entry name" value="PC_PLC"/>
    <property type="match status" value="1"/>
</dbReference>
<dbReference type="PANTHER" id="PTHR31956:SF1">
    <property type="entry name" value="NON-SPECIFIC PHOSPHOLIPASE C1"/>
    <property type="match status" value="1"/>
</dbReference>
<evidence type="ECO:0000256" key="4">
    <source>
        <dbReference type="ARBA" id="ARBA00022512"/>
    </source>
</evidence>
<evidence type="ECO:0000313" key="9">
    <source>
        <dbReference type="EMBL" id="ROR46415.1"/>
    </source>
</evidence>
<proteinExistence type="inferred from homology"/>
<dbReference type="InterPro" id="IPR008979">
    <property type="entry name" value="Galactose-bd-like_sf"/>
</dbReference>
<gene>
    <name evidence="9" type="ORF">EDD39_4684</name>
</gene>
<dbReference type="PROSITE" id="PS50022">
    <property type="entry name" value="FA58C_3"/>
    <property type="match status" value="1"/>
</dbReference>
<organism evidence="9 10">
    <name type="scientific">Kitasatospora cineracea</name>
    <dbReference type="NCBI Taxonomy" id="88074"/>
    <lineage>
        <taxon>Bacteria</taxon>
        <taxon>Bacillati</taxon>
        <taxon>Actinomycetota</taxon>
        <taxon>Actinomycetes</taxon>
        <taxon>Kitasatosporales</taxon>
        <taxon>Streptomycetaceae</taxon>
        <taxon>Kitasatospora</taxon>
    </lineage>
</organism>
<dbReference type="AlphaFoldDB" id="A0A8G1XDF5"/>
<evidence type="ECO:0000256" key="6">
    <source>
        <dbReference type="ARBA" id="ARBA00023026"/>
    </source>
</evidence>
<evidence type="ECO:0000256" key="1">
    <source>
        <dbReference type="ARBA" id="ARBA00004191"/>
    </source>
</evidence>
<keyword evidence="5" id="KW-0378">Hydrolase</keyword>
<dbReference type="GO" id="GO:0034480">
    <property type="term" value="F:phosphatidylcholine phospholipase C activity"/>
    <property type="evidence" value="ECO:0007669"/>
    <property type="project" value="UniProtKB-EC"/>
</dbReference>
<dbReference type="Gene3D" id="3.40.720.10">
    <property type="entry name" value="Alkaline Phosphatase, subunit A"/>
    <property type="match status" value="1"/>
</dbReference>
<dbReference type="GO" id="GO:0016042">
    <property type="term" value="P:lipid catabolic process"/>
    <property type="evidence" value="ECO:0007669"/>
    <property type="project" value="InterPro"/>
</dbReference>
<dbReference type="RefSeq" id="WP_123558974.1">
    <property type="nucleotide sequence ID" value="NZ_RJVJ01000001.1"/>
</dbReference>
<comment type="catalytic activity">
    <reaction evidence="7">
        <text>a 1,2-diacyl-sn-glycero-3-phosphocholine + H2O = phosphocholine + a 1,2-diacyl-sn-glycerol + H(+)</text>
        <dbReference type="Rhea" id="RHEA:10604"/>
        <dbReference type="ChEBI" id="CHEBI:15377"/>
        <dbReference type="ChEBI" id="CHEBI:15378"/>
        <dbReference type="ChEBI" id="CHEBI:17815"/>
        <dbReference type="ChEBI" id="CHEBI:57643"/>
        <dbReference type="ChEBI" id="CHEBI:295975"/>
        <dbReference type="EC" id="3.1.4.3"/>
    </reaction>
    <physiologicalReaction direction="left-to-right" evidence="7">
        <dbReference type="Rhea" id="RHEA:10605"/>
    </physiologicalReaction>
</comment>
<sequence>MSDEQRRPLSRRSFLGAAGAAASVAGLAAAGSLSQAVRELAAVPVAAGSGSLADVKHVVIFMQENRAFDHYFGTLNGVRGFGDRNAITLPGGKPVWQQPNSSNPDGYIAPFRMNTATTSSICAGAAAMDWSTDLGIYNGGKFDSWNSARNPAIGMGHFARKDLDFYYELANAFTICDHYFQSTLTQTNPNRLHVFTGSNGGSVGQSAIMDNSEPSAGFTWTTYAERLQNAGISWKVYQQSDNFDDNALAWFANFKNAKAGQPLYDRGLATVPDLVAAFGNDLANGTLPQVSWIVAPAFQSEHANYRPAVGADLTARLLKQLAAHPDVWANTAFLLNYDENGGFFDHVVPPMPPTSDSDGLSTVTTSGEISGGKQMGLGFRVPMIVISPWTRGGYVCSQVFDHTSVLRFCESVFGVAETNISPWRKAVTGDLTSAFDFTSAATAWPSLPDTSHYVGDAETQCSTLPSPTIPTVQQLPVQEAGHRRARPIPYAFEAKGRVTAGTFYIDMANTGAAGQCVYICPNDYRTDGPWRHTVEAGKTLTDYFVGGTPTGAYDLSMYGPNGFHRRFKGNRVTATTSGNANPEVTAAVDGPGGTLTLTMKNNGSAACTVTLTSNAYRTDGPWTFNLAAGATTTKSLDITGSSHWYDLTATANTADGFLRRFAGHAETGRESITDPAVIGMLPVSAVSADSWETNSDTCPPANVLDDNPTSMWHTRWNPTTDPFPHDIRFDLGTARTATGLTYLPRFDGGNGRIGRYEIATSSDGTTWSSPVASGTWADDAKAKAVTFPPVTARWVRLRALTEAGNRGTWTSAAEIRVLGPST</sequence>
<feature type="domain" description="F5/8 type C" evidence="8">
    <location>
        <begin position="665"/>
        <end position="820"/>
    </location>
</feature>
<accession>A0A8G1XDF5</accession>
<dbReference type="Pfam" id="PF04185">
    <property type="entry name" value="Phosphoesterase"/>
    <property type="match status" value="1"/>
</dbReference>
<comment type="subcellular location">
    <subcellularLocation>
        <location evidence="1">Secreted</location>
        <location evidence="1">Cell wall</location>
    </subcellularLocation>
</comment>
<comment type="caution">
    <text evidence="9">The sequence shown here is derived from an EMBL/GenBank/DDBJ whole genome shotgun (WGS) entry which is preliminary data.</text>
</comment>
<evidence type="ECO:0000256" key="7">
    <source>
        <dbReference type="ARBA" id="ARBA00048421"/>
    </source>
</evidence>
<evidence type="ECO:0000259" key="8">
    <source>
        <dbReference type="PROSITE" id="PS50022"/>
    </source>
</evidence>
<dbReference type="InterPro" id="IPR007312">
    <property type="entry name" value="Phosphoesterase"/>
</dbReference>
<keyword evidence="4" id="KW-0964">Secreted</keyword>
<dbReference type="SMART" id="SM00231">
    <property type="entry name" value="FA58C"/>
    <property type="match status" value="1"/>
</dbReference>
<dbReference type="Proteomes" id="UP000267408">
    <property type="component" value="Unassembled WGS sequence"/>
</dbReference>
<evidence type="ECO:0000256" key="3">
    <source>
        <dbReference type="ARBA" id="ARBA00012018"/>
    </source>
</evidence>
<dbReference type="Gene3D" id="2.60.120.260">
    <property type="entry name" value="Galactose-binding domain-like"/>
    <property type="match status" value="1"/>
</dbReference>
<dbReference type="EMBL" id="RJVJ01000001">
    <property type="protein sequence ID" value="ROR46415.1"/>
    <property type="molecule type" value="Genomic_DNA"/>
</dbReference>
<dbReference type="InterPro" id="IPR017767">
    <property type="entry name" value="PC-PLC"/>
</dbReference>
<protein>
    <recommendedName>
        <fullName evidence="3">phospholipase C</fullName>
        <ecNumber evidence="3">3.1.4.3</ecNumber>
    </recommendedName>
</protein>
<dbReference type="PROSITE" id="PS51318">
    <property type="entry name" value="TAT"/>
    <property type="match status" value="1"/>
</dbReference>
<reference evidence="9 10" key="1">
    <citation type="submission" date="2018-11" db="EMBL/GenBank/DDBJ databases">
        <title>Sequencing the genomes of 1000 actinobacteria strains.</title>
        <authorList>
            <person name="Klenk H.-P."/>
        </authorList>
    </citation>
    <scope>NUCLEOTIDE SEQUENCE [LARGE SCALE GENOMIC DNA]</scope>
    <source>
        <strain evidence="9 10">DSM 44780</strain>
    </source>
</reference>
<name>A0A8G1XDF5_9ACTN</name>
<dbReference type="PANTHER" id="PTHR31956">
    <property type="entry name" value="NON-SPECIFIC PHOSPHOLIPASE C4-RELATED"/>
    <property type="match status" value="1"/>
</dbReference>
<evidence type="ECO:0000313" key="10">
    <source>
        <dbReference type="Proteomes" id="UP000267408"/>
    </source>
</evidence>
<comment type="similarity">
    <text evidence="2">Belongs to the bacterial phospholipase C family.</text>
</comment>
<dbReference type="Pfam" id="PF05506">
    <property type="entry name" value="PLipase_C_C"/>
    <property type="match status" value="2"/>
</dbReference>
<keyword evidence="6" id="KW-0843">Virulence</keyword>
<dbReference type="SUPFAM" id="SSF49785">
    <property type="entry name" value="Galactose-binding domain-like"/>
    <property type="match status" value="1"/>
</dbReference>
<dbReference type="InterPro" id="IPR000421">
    <property type="entry name" value="FA58C"/>
</dbReference>